<dbReference type="eggNOG" id="COG1087">
    <property type="taxonomic scope" value="Bacteria"/>
</dbReference>
<dbReference type="STRING" id="484019.THA_716"/>
<evidence type="ECO:0000256" key="2">
    <source>
        <dbReference type="ARBA" id="ARBA00001911"/>
    </source>
</evidence>
<comment type="pathway">
    <text evidence="3 10">Carbohydrate metabolism; galactose metabolism.</text>
</comment>
<dbReference type="InterPro" id="IPR005886">
    <property type="entry name" value="UDP_G4E"/>
</dbReference>
<gene>
    <name evidence="12" type="primary">galE</name>
    <name evidence="12" type="ordered locus">THA_716</name>
</gene>
<dbReference type="InterPro" id="IPR036291">
    <property type="entry name" value="NAD(P)-bd_dom_sf"/>
</dbReference>
<dbReference type="RefSeq" id="WP_004104635.1">
    <property type="nucleotide sequence ID" value="NC_011653.1"/>
</dbReference>
<dbReference type="InterPro" id="IPR001509">
    <property type="entry name" value="Epimerase_deHydtase"/>
</dbReference>
<comment type="cofactor">
    <cofactor evidence="2 10">
        <name>NAD(+)</name>
        <dbReference type="ChEBI" id="CHEBI:57540"/>
    </cofactor>
</comment>
<evidence type="ECO:0000313" key="12">
    <source>
        <dbReference type="EMBL" id="ACJ75186.1"/>
    </source>
</evidence>
<dbReference type="AlphaFoldDB" id="B7IGH2"/>
<dbReference type="EMBL" id="CP001185">
    <property type="protein sequence ID" value="ACJ75186.1"/>
    <property type="molecule type" value="Genomic_DNA"/>
</dbReference>
<dbReference type="PANTHER" id="PTHR43725:SF53">
    <property type="entry name" value="UDP-ARABINOSE 4-EPIMERASE 1"/>
    <property type="match status" value="1"/>
</dbReference>
<dbReference type="CDD" id="cd05247">
    <property type="entry name" value="UDP_G4E_1_SDR_e"/>
    <property type="match status" value="1"/>
</dbReference>
<dbReference type="NCBIfam" id="TIGR01179">
    <property type="entry name" value="galE"/>
    <property type="match status" value="1"/>
</dbReference>
<evidence type="ECO:0000256" key="6">
    <source>
        <dbReference type="ARBA" id="ARBA00018569"/>
    </source>
</evidence>
<proteinExistence type="inferred from homology"/>
<dbReference type="HOGENOM" id="CLU_007383_1_10_0"/>
<evidence type="ECO:0000256" key="3">
    <source>
        <dbReference type="ARBA" id="ARBA00004947"/>
    </source>
</evidence>
<keyword evidence="13" id="KW-1185">Reference proteome</keyword>
<evidence type="ECO:0000256" key="4">
    <source>
        <dbReference type="ARBA" id="ARBA00007637"/>
    </source>
</evidence>
<dbReference type="GO" id="GO:0033499">
    <property type="term" value="P:galactose catabolic process via UDP-galactose, Leloir pathway"/>
    <property type="evidence" value="ECO:0007669"/>
    <property type="project" value="TreeGrafter"/>
</dbReference>
<keyword evidence="8 10" id="KW-0413">Isomerase</keyword>
<evidence type="ECO:0000256" key="1">
    <source>
        <dbReference type="ARBA" id="ARBA00000083"/>
    </source>
</evidence>
<protein>
    <recommendedName>
        <fullName evidence="6 10">UDP-glucose 4-epimerase</fullName>
        <ecNumber evidence="5 10">5.1.3.2</ecNumber>
    </recommendedName>
</protein>
<feature type="domain" description="NAD-dependent epimerase/dehydratase" evidence="11">
    <location>
        <begin position="3"/>
        <end position="251"/>
    </location>
</feature>
<evidence type="ECO:0000256" key="9">
    <source>
        <dbReference type="ARBA" id="ARBA00023277"/>
    </source>
</evidence>
<name>B7IGH2_THEAB</name>
<dbReference type="KEGG" id="taf:THA_716"/>
<dbReference type="Pfam" id="PF01370">
    <property type="entry name" value="Epimerase"/>
    <property type="match status" value="1"/>
</dbReference>
<organism evidence="12 13">
    <name type="scientific">Thermosipho africanus (strain TCF52B)</name>
    <dbReference type="NCBI Taxonomy" id="484019"/>
    <lineage>
        <taxon>Bacteria</taxon>
        <taxon>Thermotogati</taxon>
        <taxon>Thermotogota</taxon>
        <taxon>Thermotogae</taxon>
        <taxon>Thermotogales</taxon>
        <taxon>Fervidobacteriaceae</taxon>
        <taxon>Thermosipho</taxon>
    </lineage>
</organism>
<keyword evidence="7 10" id="KW-0520">NAD</keyword>
<dbReference type="GO" id="GO:0003978">
    <property type="term" value="F:UDP-glucose 4-epimerase activity"/>
    <property type="evidence" value="ECO:0007669"/>
    <property type="project" value="UniProtKB-UniRule"/>
</dbReference>
<dbReference type="SUPFAM" id="SSF51735">
    <property type="entry name" value="NAD(P)-binding Rossmann-fold domains"/>
    <property type="match status" value="1"/>
</dbReference>
<evidence type="ECO:0000256" key="10">
    <source>
        <dbReference type="RuleBase" id="RU366046"/>
    </source>
</evidence>
<dbReference type="Gene3D" id="3.90.25.10">
    <property type="entry name" value="UDP-galactose 4-epimerase, domain 1"/>
    <property type="match status" value="1"/>
</dbReference>
<accession>B7IGH2</accession>
<dbReference type="Gene3D" id="3.40.50.720">
    <property type="entry name" value="NAD(P)-binding Rossmann-like Domain"/>
    <property type="match status" value="1"/>
</dbReference>
<keyword evidence="9 10" id="KW-0119">Carbohydrate metabolism</keyword>
<reference evidence="12 13" key="1">
    <citation type="journal article" date="2009" name="J. Bacteriol.">
        <title>The genome of Thermosipho africanus TCF52B: lateral genetic connections to the Firmicutes and Archaea.</title>
        <authorList>
            <person name="Nesboe C.L."/>
            <person name="Bapteste E."/>
            <person name="Curtis B."/>
            <person name="Dahle H."/>
            <person name="Lopez P."/>
            <person name="Macleod D."/>
            <person name="Dlutek M."/>
            <person name="Bowman S."/>
            <person name="Zhaxybayeva O."/>
            <person name="Birkeland N.-K."/>
            <person name="Doolittle W.F."/>
        </authorList>
    </citation>
    <scope>NUCLEOTIDE SEQUENCE [LARGE SCALE GENOMIC DNA]</scope>
    <source>
        <strain evidence="12 13">TCF52B</strain>
    </source>
</reference>
<evidence type="ECO:0000313" key="13">
    <source>
        <dbReference type="Proteomes" id="UP000002453"/>
    </source>
</evidence>
<dbReference type="UniPathway" id="UPA00214"/>
<dbReference type="OrthoDB" id="9811743at2"/>
<evidence type="ECO:0000256" key="8">
    <source>
        <dbReference type="ARBA" id="ARBA00023235"/>
    </source>
</evidence>
<comment type="similarity">
    <text evidence="4 10">Belongs to the NAD(P)-dependent epimerase/dehydratase family.</text>
</comment>
<sequence>MTVLVAGGAGYIGSHVCKMLRERGYDVVVIDNLSHGYKSFTRYGEFVLGDISDENLLDLVFKTYKIDAVMHFCAYIEVGESVVDPNKYYQNNVSNTLTLLNSMLKHDVKYFIFSSTAAVYGMPQRIPIKEDDPKMPINPYGKSKYMVEQILDDFDRAYGLKSIRFRYFNAAGADESLEIGEAHEPETHLIPLILDAALSVRDSIKIFGTDYETKDGTCIRDFVHVNDLADAHIKGLEYLISEKKTDYFNLGSGSGFSVREVIEKVKEVTNVDFKVEEVDRRPGDPAYLIADNTKARKILGWEPKYDLEKIIQTAWNWHKVLRKK</sequence>
<evidence type="ECO:0000256" key="5">
    <source>
        <dbReference type="ARBA" id="ARBA00013189"/>
    </source>
</evidence>
<dbReference type="Proteomes" id="UP000002453">
    <property type="component" value="Chromosome"/>
</dbReference>
<evidence type="ECO:0000259" key="11">
    <source>
        <dbReference type="Pfam" id="PF01370"/>
    </source>
</evidence>
<dbReference type="EC" id="5.1.3.2" evidence="5 10"/>
<dbReference type="PANTHER" id="PTHR43725">
    <property type="entry name" value="UDP-GLUCOSE 4-EPIMERASE"/>
    <property type="match status" value="1"/>
</dbReference>
<comment type="catalytic activity">
    <reaction evidence="1 10">
        <text>UDP-alpha-D-glucose = UDP-alpha-D-galactose</text>
        <dbReference type="Rhea" id="RHEA:22168"/>
        <dbReference type="ChEBI" id="CHEBI:58885"/>
        <dbReference type="ChEBI" id="CHEBI:66914"/>
        <dbReference type="EC" id="5.1.3.2"/>
    </reaction>
</comment>
<evidence type="ECO:0000256" key="7">
    <source>
        <dbReference type="ARBA" id="ARBA00023027"/>
    </source>
</evidence>
<comment type="subunit">
    <text evidence="10">Homodimer.</text>
</comment>